<name>W9GA51_9MICO</name>
<comment type="caution">
    <text evidence="2">The sequence shown here is derived from an EMBL/GenBank/DDBJ whole genome shotgun (WGS) entry which is preliminary data.</text>
</comment>
<proteinExistence type="predicted"/>
<keyword evidence="1" id="KW-0472">Membrane</keyword>
<keyword evidence="3" id="KW-1185">Reference proteome</keyword>
<protein>
    <submittedName>
        <fullName evidence="2">Uncharacterized protein</fullName>
    </submittedName>
</protein>
<organism evidence="2 3">
    <name type="scientific">Intrasporangium oryzae NRRL B-24470</name>
    <dbReference type="NCBI Taxonomy" id="1386089"/>
    <lineage>
        <taxon>Bacteria</taxon>
        <taxon>Bacillati</taxon>
        <taxon>Actinomycetota</taxon>
        <taxon>Actinomycetes</taxon>
        <taxon>Micrococcales</taxon>
        <taxon>Intrasporangiaceae</taxon>
        <taxon>Intrasporangium</taxon>
    </lineage>
</organism>
<feature type="transmembrane region" description="Helical" evidence="1">
    <location>
        <begin position="121"/>
        <end position="141"/>
    </location>
</feature>
<gene>
    <name evidence="2" type="ORF">N865_07045</name>
</gene>
<accession>W9GA51</accession>
<evidence type="ECO:0000313" key="3">
    <source>
        <dbReference type="Proteomes" id="UP000019489"/>
    </source>
</evidence>
<reference evidence="2 3" key="1">
    <citation type="submission" date="2013-08" db="EMBL/GenBank/DDBJ databases">
        <title>Intrasporangium oryzae NRRL B-24470.</title>
        <authorList>
            <person name="Liu H."/>
            <person name="Wang G."/>
        </authorList>
    </citation>
    <scope>NUCLEOTIDE SEQUENCE [LARGE SCALE GENOMIC DNA]</scope>
    <source>
        <strain evidence="2 3">NRRL B-24470</strain>
    </source>
</reference>
<feature type="transmembrane region" description="Helical" evidence="1">
    <location>
        <begin position="12"/>
        <end position="31"/>
    </location>
</feature>
<evidence type="ECO:0000256" key="1">
    <source>
        <dbReference type="SAM" id="Phobius"/>
    </source>
</evidence>
<sequence>MAMWKQAPGLTRAAFVWVVGFGVLATVWYVAEVIRDPGGVAGGLLSAAVVAAIVLLTLVVLRLPDASGRILDGAVVVVVALAVLGAFTSVTTGWGPGTAVAAFVVAVPIAFLGLREPRHAAILLLVAGVAPLLERVGRALSQGEGPVLHGIGGSAGAVALPLIVGGVLFLLAGRVDRRML</sequence>
<evidence type="ECO:0000313" key="2">
    <source>
        <dbReference type="EMBL" id="EWT02102.1"/>
    </source>
</evidence>
<keyword evidence="1" id="KW-0812">Transmembrane</keyword>
<feature type="transmembrane region" description="Helical" evidence="1">
    <location>
        <begin position="43"/>
        <end position="63"/>
    </location>
</feature>
<dbReference type="AlphaFoldDB" id="W9GA51"/>
<feature type="transmembrane region" description="Helical" evidence="1">
    <location>
        <begin position="70"/>
        <end position="88"/>
    </location>
</feature>
<dbReference type="RefSeq" id="WP_034803974.1">
    <property type="nucleotide sequence ID" value="NZ_AWSA01000014.1"/>
</dbReference>
<feature type="transmembrane region" description="Helical" evidence="1">
    <location>
        <begin position="94"/>
        <end position="114"/>
    </location>
</feature>
<dbReference type="EMBL" id="AWSA01000014">
    <property type="protein sequence ID" value="EWT02102.1"/>
    <property type="molecule type" value="Genomic_DNA"/>
</dbReference>
<feature type="transmembrane region" description="Helical" evidence="1">
    <location>
        <begin position="147"/>
        <end position="172"/>
    </location>
</feature>
<dbReference type="Proteomes" id="UP000019489">
    <property type="component" value="Unassembled WGS sequence"/>
</dbReference>
<keyword evidence="1" id="KW-1133">Transmembrane helix</keyword>